<comment type="caution">
    <text evidence="2">The sequence shown here is derived from an EMBL/GenBank/DDBJ whole genome shotgun (WGS) entry which is preliminary data.</text>
</comment>
<keyword evidence="1" id="KW-0812">Transmembrane</keyword>
<accession>K1UMY5</accession>
<dbReference type="EMBL" id="AJWY01000125">
    <property type="protein sequence ID" value="EKC81604.1"/>
    <property type="molecule type" value="Genomic_DNA"/>
</dbReference>
<organism evidence="2">
    <name type="scientific">human gut metagenome</name>
    <dbReference type="NCBI Taxonomy" id="408170"/>
    <lineage>
        <taxon>unclassified sequences</taxon>
        <taxon>metagenomes</taxon>
        <taxon>organismal metagenomes</taxon>
    </lineage>
</organism>
<evidence type="ECO:0000256" key="1">
    <source>
        <dbReference type="SAM" id="Phobius"/>
    </source>
</evidence>
<sequence>MTLDAKAQKKRQAKGMMKALNDLVKWIGIGIIPMGVLLVVKEVHWLGRSIPAGVTSTVGALVGMI</sequence>
<proteinExistence type="predicted"/>
<feature type="non-terminal residue" evidence="2">
    <location>
        <position position="65"/>
    </location>
</feature>
<dbReference type="AlphaFoldDB" id="K1UMY5"/>
<keyword evidence="1" id="KW-1133">Transmembrane helix</keyword>
<feature type="transmembrane region" description="Helical" evidence="1">
    <location>
        <begin position="23"/>
        <end position="40"/>
    </location>
</feature>
<gene>
    <name evidence="2" type="ORF">LEA_00173</name>
</gene>
<name>K1UMY5_9ZZZZ</name>
<reference evidence="2" key="1">
    <citation type="journal article" date="2013" name="Environ. Microbiol.">
        <title>Microbiota from the distal guts of lean and obese adolescents exhibit partial functional redundancy besides clear differences in community structure.</title>
        <authorList>
            <person name="Ferrer M."/>
            <person name="Ruiz A."/>
            <person name="Lanza F."/>
            <person name="Haange S.B."/>
            <person name="Oberbach A."/>
            <person name="Till H."/>
            <person name="Bargiela R."/>
            <person name="Campoy C."/>
            <person name="Segura M.T."/>
            <person name="Richter M."/>
            <person name="von Bergen M."/>
            <person name="Seifert J."/>
            <person name="Suarez A."/>
        </authorList>
    </citation>
    <scope>NUCLEOTIDE SEQUENCE</scope>
</reference>
<protein>
    <submittedName>
        <fullName evidence="2">Uncharacterized protein</fullName>
    </submittedName>
</protein>
<evidence type="ECO:0000313" key="2">
    <source>
        <dbReference type="EMBL" id="EKC81604.1"/>
    </source>
</evidence>
<keyword evidence="1" id="KW-0472">Membrane</keyword>